<dbReference type="EMBL" id="CP053069">
    <property type="protein sequence ID" value="QJR10279.1"/>
    <property type="molecule type" value="Genomic_DNA"/>
</dbReference>
<feature type="binding site" evidence="2">
    <location>
        <position position="114"/>
    </location>
    <ligand>
        <name>substrate</name>
    </ligand>
</feature>
<dbReference type="Gene3D" id="3.20.20.100">
    <property type="entry name" value="NADP-dependent oxidoreductase domain"/>
    <property type="match status" value="1"/>
</dbReference>
<dbReference type="Pfam" id="PF00248">
    <property type="entry name" value="Aldo_ket_red"/>
    <property type="match status" value="1"/>
</dbReference>
<dbReference type="PANTHER" id="PTHR43638:SF3">
    <property type="entry name" value="ALDEHYDE REDUCTASE"/>
    <property type="match status" value="1"/>
</dbReference>
<dbReference type="RefSeq" id="WP_171090676.1">
    <property type="nucleotide sequence ID" value="NZ_CP053069.1"/>
</dbReference>
<dbReference type="EC" id="1.-.-.-" evidence="5"/>
<feature type="active site" description="Proton donor" evidence="1">
    <location>
        <position position="56"/>
    </location>
</feature>
<keyword evidence="5" id="KW-0560">Oxidoreductase</keyword>
<keyword evidence="6" id="KW-1185">Reference proteome</keyword>
<dbReference type="InterPro" id="IPR036812">
    <property type="entry name" value="NAD(P)_OxRdtase_dom_sf"/>
</dbReference>
<evidence type="ECO:0000313" key="6">
    <source>
        <dbReference type="Proteomes" id="UP000501534"/>
    </source>
</evidence>
<dbReference type="SUPFAM" id="SSF51430">
    <property type="entry name" value="NAD(P)-linked oxidoreductase"/>
    <property type="match status" value="1"/>
</dbReference>
<dbReference type="AlphaFoldDB" id="A0A6M4GSK3"/>
<dbReference type="KEGG" id="uru:DSM104443_01333"/>
<dbReference type="PANTHER" id="PTHR43638">
    <property type="entry name" value="OXIDOREDUCTASE, ALDO/KETO REDUCTASE FAMILY PROTEIN"/>
    <property type="match status" value="1"/>
</dbReference>
<dbReference type="GO" id="GO:0016491">
    <property type="term" value="F:oxidoreductase activity"/>
    <property type="evidence" value="ECO:0007669"/>
    <property type="project" value="UniProtKB-KW"/>
</dbReference>
<reference evidence="5 6" key="1">
    <citation type="submission" date="2020-04" db="EMBL/GenBank/DDBJ databases">
        <title>Usitatibacter rugosus gen. nov., sp. nov. and Usitatibacter palustris sp. nov., novel members of Usitatibacteraceae fam. nov. within the order Nitrosomonadales isolated from soil.</title>
        <authorList>
            <person name="Huber K.J."/>
            <person name="Neumann-Schaal M."/>
            <person name="Geppert A."/>
            <person name="Luckner M."/>
            <person name="Wanner G."/>
            <person name="Overmann J."/>
        </authorList>
    </citation>
    <scope>NUCLEOTIDE SEQUENCE [LARGE SCALE GENOMIC DNA]</scope>
    <source>
        <strain evidence="5 6">0125_3</strain>
    </source>
</reference>
<proteinExistence type="predicted"/>
<protein>
    <submittedName>
        <fullName evidence="5">Putative oxidoreductase</fullName>
        <ecNumber evidence="5">1.-.-.-</ecNumber>
    </submittedName>
</protein>
<sequence length="280" mass="30330">MKGIPSCRLPDGTTVARLGIGTWHMGENRSARAAEVAAVRLAIDLGMTLVDTAEMYGDGGAEEVVGEAIRGQRERVFVVSKFYPHHASRKKLLAACDATRTRLDIDTLDLYLYHWRGNVQLAETVDALESLVAAGAVARWGVSNFDVDDMSELLAVPGGGNVAVNQVLYNLDRRGPEFELMPLHASRGIATMAYSPVDEGRLLRHKGLAAIASRIGVSAAQVAIAWLVRRPDVIAIPKAVDPAHVHDNRAAADLVLDEATLAELDRLFAPPSRRQPLEMI</sequence>
<accession>A0A6M4GSK3</accession>
<dbReference type="PIRSF" id="PIRSF000097">
    <property type="entry name" value="AKR"/>
    <property type="match status" value="1"/>
</dbReference>
<evidence type="ECO:0000259" key="4">
    <source>
        <dbReference type="Pfam" id="PF00248"/>
    </source>
</evidence>
<dbReference type="PRINTS" id="PR00069">
    <property type="entry name" value="ALDKETRDTASE"/>
</dbReference>
<evidence type="ECO:0000256" key="2">
    <source>
        <dbReference type="PIRSR" id="PIRSR000097-2"/>
    </source>
</evidence>
<evidence type="ECO:0000256" key="3">
    <source>
        <dbReference type="PIRSR" id="PIRSR000097-3"/>
    </source>
</evidence>
<evidence type="ECO:0000256" key="1">
    <source>
        <dbReference type="PIRSR" id="PIRSR000097-1"/>
    </source>
</evidence>
<name>A0A6M4GSK3_9PROT</name>
<feature type="domain" description="NADP-dependent oxidoreductase" evidence="4">
    <location>
        <begin position="17"/>
        <end position="267"/>
    </location>
</feature>
<evidence type="ECO:0000313" key="5">
    <source>
        <dbReference type="EMBL" id="QJR10279.1"/>
    </source>
</evidence>
<organism evidence="5 6">
    <name type="scientific">Usitatibacter rugosus</name>
    <dbReference type="NCBI Taxonomy" id="2732067"/>
    <lineage>
        <taxon>Bacteria</taxon>
        <taxon>Pseudomonadati</taxon>
        <taxon>Pseudomonadota</taxon>
        <taxon>Betaproteobacteria</taxon>
        <taxon>Nitrosomonadales</taxon>
        <taxon>Usitatibacteraceae</taxon>
        <taxon>Usitatibacter</taxon>
    </lineage>
</organism>
<feature type="site" description="Lowers pKa of active site Tyr" evidence="3">
    <location>
        <position position="81"/>
    </location>
</feature>
<gene>
    <name evidence="5" type="ORF">DSM104443_01333</name>
</gene>
<dbReference type="Proteomes" id="UP000501534">
    <property type="component" value="Chromosome"/>
</dbReference>
<dbReference type="InterPro" id="IPR020471">
    <property type="entry name" value="AKR"/>
</dbReference>
<dbReference type="InterPro" id="IPR023210">
    <property type="entry name" value="NADP_OxRdtase_dom"/>
</dbReference>